<gene>
    <name evidence="2" type="ORF">GNZ18_04210</name>
</gene>
<dbReference type="Pfam" id="PF01494">
    <property type="entry name" value="FAD_binding_3"/>
    <property type="match status" value="1"/>
</dbReference>
<dbReference type="AlphaFoldDB" id="A0A7K1KUE0"/>
<dbReference type="InterPro" id="IPR036188">
    <property type="entry name" value="FAD/NAD-bd_sf"/>
</dbReference>
<evidence type="ECO:0000313" key="3">
    <source>
        <dbReference type="Proteomes" id="UP000432015"/>
    </source>
</evidence>
<evidence type="ECO:0000259" key="1">
    <source>
        <dbReference type="Pfam" id="PF01494"/>
    </source>
</evidence>
<comment type="caution">
    <text evidence="2">The sequence shown here is derived from an EMBL/GenBank/DDBJ whole genome shotgun (WGS) entry which is preliminary data.</text>
</comment>
<sequence length="405" mass="44460">MVQRSVLVSGASVAGPALASWLARSGWDVTVVEHFDHLPDQGQNVDVRGVGRQVLRRMRIEEAVRAAHTSEVGVRFVDERGRPVASFPAGTDDSGGGTAEIEILRGRLAELLYEQSADEVEYRFGDRISALHDDEAGVDVEFRHGPDRRFDTVVIAEGLRSRTRSMIMPDARPRELGLYIAHLAIPRTDSDSRWWRTMLCGRGRAIFLRPDNVGTTRAGMFFTSNVRGLDRLGRDDIVAILRETFADVGWEAPRVLEALDNGSLYLEDIAQTRLPTWSRGRTALVGDAAYCATPISGMGTTLALTGAYVLAGELTARDDPRAAFARYEQLLRPLVTQAQHLLPGVPNAVVPQSRAQRTLIHTALRLAGTPLARRLQATAGRFTTPRAEAITLPDYPMPPPRPMAA</sequence>
<dbReference type="InterPro" id="IPR051704">
    <property type="entry name" value="FAD_aromatic-hydroxylase"/>
</dbReference>
<dbReference type="GO" id="GO:0071949">
    <property type="term" value="F:FAD binding"/>
    <property type="evidence" value="ECO:0007669"/>
    <property type="project" value="InterPro"/>
</dbReference>
<keyword evidence="2" id="KW-0560">Oxidoreductase</keyword>
<dbReference type="Gene3D" id="3.50.50.60">
    <property type="entry name" value="FAD/NAD(P)-binding domain"/>
    <property type="match status" value="1"/>
</dbReference>
<dbReference type="Gene3D" id="3.30.9.10">
    <property type="entry name" value="D-Amino Acid Oxidase, subunit A, domain 2"/>
    <property type="match status" value="1"/>
</dbReference>
<dbReference type="GO" id="GO:0004497">
    <property type="term" value="F:monooxygenase activity"/>
    <property type="evidence" value="ECO:0007669"/>
    <property type="project" value="UniProtKB-KW"/>
</dbReference>
<dbReference type="PANTHER" id="PTHR46865">
    <property type="entry name" value="OXIDOREDUCTASE-RELATED"/>
    <property type="match status" value="1"/>
</dbReference>
<protein>
    <submittedName>
        <fullName evidence="2">FAD-binding monooxygenase</fullName>
    </submittedName>
</protein>
<keyword evidence="3" id="KW-1185">Reference proteome</keyword>
<dbReference type="SUPFAM" id="SSF51905">
    <property type="entry name" value="FAD/NAD(P)-binding domain"/>
    <property type="match status" value="1"/>
</dbReference>
<evidence type="ECO:0000313" key="2">
    <source>
        <dbReference type="EMBL" id="MUN35804.1"/>
    </source>
</evidence>
<dbReference type="InterPro" id="IPR002938">
    <property type="entry name" value="FAD-bd"/>
</dbReference>
<dbReference type="PANTHER" id="PTHR46865:SF2">
    <property type="entry name" value="MONOOXYGENASE"/>
    <property type="match status" value="1"/>
</dbReference>
<dbReference type="Proteomes" id="UP000432015">
    <property type="component" value="Unassembled WGS sequence"/>
</dbReference>
<dbReference type="EMBL" id="WOFH01000001">
    <property type="protein sequence ID" value="MUN35804.1"/>
    <property type="molecule type" value="Genomic_DNA"/>
</dbReference>
<reference evidence="2 3" key="1">
    <citation type="submission" date="2019-11" db="EMBL/GenBank/DDBJ databases">
        <authorList>
            <person name="Cao P."/>
        </authorList>
    </citation>
    <scope>NUCLEOTIDE SEQUENCE [LARGE SCALE GENOMIC DNA]</scope>
    <source>
        <strain evidence="2 3">NEAU-AAG5</strain>
    </source>
</reference>
<keyword evidence="2" id="KW-0503">Monooxygenase</keyword>
<dbReference type="PRINTS" id="PR00420">
    <property type="entry name" value="RNGMNOXGNASE"/>
</dbReference>
<organism evidence="2 3">
    <name type="scientific">Actinomadura litoris</name>
    <dbReference type="NCBI Taxonomy" id="2678616"/>
    <lineage>
        <taxon>Bacteria</taxon>
        <taxon>Bacillati</taxon>
        <taxon>Actinomycetota</taxon>
        <taxon>Actinomycetes</taxon>
        <taxon>Streptosporangiales</taxon>
        <taxon>Thermomonosporaceae</taxon>
        <taxon>Actinomadura</taxon>
    </lineage>
</organism>
<proteinExistence type="predicted"/>
<feature type="domain" description="FAD-binding" evidence="1">
    <location>
        <begin position="5"/>
        <end position="316"/>
    </location>
</feature>
<dbReference type="RefSeq" id="WP_156214680.1">
    <property type="nucleotide sequence ID" value="NZ_WOFH01000001.1"/>
</dbReference>
<accession>A0A7K1KUE0</accession>
<name>A0A7K1KUE0_9ACTN</name>